<protein>
    <submittedName>
        <fullName evidence="2">Uncharacterized protein</fullName>
    </submittedName>
</protein>
<dbReference type="Proteomes" id="UP000285655">
    <property type="component" value="Unassembled WGS sequence"/>
</dbReference>
<evidence type="ECO:0000256" key="1">
    <source>
        <dbReference type="SAM" id="Phobius"/>
    </source>
</evidence>
<dbReference type="EMBL" id="QZJW01000027">
    <property type="protein sequence ID" value="RJO61161.1"/>
    <property type="molecule type" value="Genomic_DNA"/>
</dbReference>
<name>A0A419DDF2_9BACT</name>
<sequence>MPIEGQFAQTAFSGLNSFWFASKFAVMILSLLYFVFSLIVLRQINFMTEVLITDVAPVLRAFAILHSGLALGIIILLIGFLFS</sequence>
<dbReference type="Pfam" id="PF18901">
    <property type="entry name" value="DUF5657"/>
    <property type="match status" value="1"/>
</dbReference>
<proteinExistence type="predicted"/>
<comment type="caution">
    <text evidence="2">The sequence shown here is derived from an EMBL/GenBank/DDBJ whole genome shotgun (WGS) entry which is preliminary data.</text>
</comment>
<feature type="transmembrane region" description="Helical" evidence="1">
    <location>
        <begin position="62"/>
        <end position="82"/>
    </location>
</feature>
<feature type="transmembrane region" description="Helical" evidence="1">
    <location>
        <begin position="20"/>
        <end position="41"/>
    </location>
</feature>
<gene>
    <name evidence="2" type="ORF">C4544_03555</name>
</gene>
<keyword evidence="1" id="KW-1133">Transmembrane helix</keyword>
<dbReference type="AlphaFoldDB" id="A0A419DDF2"/>
<organism evidence="2 3">
    <name type="scientific">candidate division WS5 bacterium</name>
    <dbReference type="NCBI Taxonomy" id="2093353"/>
    <lineage>
        <taxon>Bacteria</taxon>
        <taxon>candidate division WS5</taxon>
    </lineage>
</organism>
<dbReference type="InterPro" id="IPR043716">
    <property type="entry name" value="DUF5657"/>
</dbReference>
<accession>A0A419DDF2</accession>
<reference evidence="2 3" key="1">
    <citation type="journal article" date="2017" name="ISME J.">
        <title>Energy and carbon metabolisms in a deep terrestrial subsurface fluid microbial community.</title>
        <authorList>
            <person name="Momper L."/>
            <person name="Jungbluth S.P."/>
            <person name="Lee M.D."/>
            <person name="Amend J.P."/>
        </authorList>
    </citation>
    <scope>NUCLEOTIDE SEQUENCE [LARGE SCALE GENOMIC DNA]</scope>
    <source>
        <strain evidence="2">SURF_29</strain>
    </source>
</reference>
<evidence type="ECO:0000313" key="3">
    <source>
        <dbReference type="Proteomes" id="UP000285655"/>
    </source>
</evidence>
<evidence type="ECO:0000313" key="2">
    <source>
        <dbReference type="EMBL" id="RJO61161.1"/>
    </source>
</evidence>
<keyword evidence="1" id="KW-0472">Membrane</keyword>
<keyword evidence="1" id="KW-0812">Transmembrane</keyword>